<comment type="similarity">
    <text evidence="1">Belongs to the sulfatase family.</text>
</comment>
<evidence type="ECO:0000259" key="3">
    <source>
        <dbReference type="Pfam" id="PF00884"/>
    </source>
</evidence>
<feature type="domain" description="Sulfatase N-terminal" evidence="3">
    <location>
        <begin position="11"/>
        <end position="116"/>
    </location>
</feature>
<evidence type="ECO:0000256" key="2">
    <source>
        <dbReference type="ARBA" id="ARBA00022801"/>
    </source>
</evidence>
<feature type="domain" description="Sulfatase N-terminal" evidence="3">
    <location>
        <begin position="130"/>
        <end position="271"/>
    </location>
</feature>
<evidence type="ECO:0000313" key="5">
    <source>
        <dbReference type="Proteomes" id="UP000557872"/>
    </source>
</evidence>
<dbReference type="InterPro" id="IPR017850">
    <property type="entry name" value="Alkaline_phosphatase_core_sf"/>
</dbReference>
<comment type="caution">
    <text evidence="4">The sequence shown here is derived from an EMBL/GenBank/DDBJ whole genome shotgun (WGS) entry which is preliminary data.</text>
</comment>
<accession>A0A851GTF7</accession>
<evidence type="ECO:0000313" key="4">
    <source>
        <dbReference type="EMBL" id="NWK57574.1"/>
    </source>
</evidence>
<dbReference type="InterPro" id="IPR000917">
    <property type="entry name" value="Sulfatase_N"/>
</dbReference>
<name>A0A851GTF7_9BACT</name>
<dbReference type="PANTHER" id="PTHR42693:SF53">
    <property type="entry name" value="ENDO-4-O-SULFATASE"/>
    <property type="match status" value="1"/>
</dbReference>
<dbReference type="Proteomes" id="UP000557872">
    <property type="component" value="Unassembled WGS sequence"/>
</dbReference>
<keyword evidence="2" id="KW-0378">Hydrolase</keyword>
<dbReference type="AlphaFoldDB" id="A0A851GTF7"/>
<dbReference type="PANTHER" id="PTHR42693">
    <property type="entry name" value="ARYLSULFATASE FAMILY MEMBER"/>
    <property type="match status" value="1"/>
</dbReference>
<gene>
    <name evidence="4" type="ORF">HW115_18290</name>
</gene>
<dbReference type="SUPFAM" id="SSF53649">
    <property type="entry name" value="Alkaline phosphatase-like"/>
    <property type="match status" value="1"/>
</dbReference>
<dbReference type="EMBL" id="JACBAZ010000016">
    <property type="protein sequence ID" value="NWK57574.1"/>
    <property type="molecule type" value="Genomic_DNA"/>
</dbReference>
<dbReference type="CDD" id="cd16027">
    <property type="entry name" value="SGSH"/>
    <property type="match status" value="1"/>
</dbReference>
<dbReference type="InterPro" id="IPR050738">
    <property type="entry name" value="Sulfatase"/>
</dbReference>
<protein>
    <submittedName>
        <fullName evidence="4">Sulfatase</fullName>
    </submittedName>
</protein>
<organism evidence="4 5">
    <name type="scientific">Oceaniferula marina</name>
    <dbReference type="NCBI Taxonomy" id="2748318"/>
    <lineage>
        <taxon>Bacteria</taxon>
        <taxon>Pseudomonadati</taxon>
        <taxon>Verrucomicrobiota</taxon>
        <taxon>Verrucomicrobiia</taxon>
        <taxon>Verrucomicrobiales</taxon>
        <taxon>Verrucomicrobiaceae</taxon>
        <taxon>Oceaniferula</taxon>
    </lineage>
</organism>
<dbReference type="Pfam" id="PF00884">
    <property type="entry name" value="Sulfatase"/>
    <property type="match status" value="2"/>
</dbReference>
<dbReference type="Gene3D" id="3.40.720.10">
    <property type="entry name" value="Alkaline Phosphatase, subunit A"/>
    <property type="match status" value="1"/>
</dbReference>
<dbReference type="GO" id="GO:0004065">
    <property type="term" value="F:arylsulfatase activity"/>
    <property type="evidence" value="ECO:0007669"/>
    <property type="project" value="TreeGrafter"/>
</dbReference>
<reference evidence="4 5" key="1">
    <citation type="submission" date="2020-07" db="EMBL/GenBank/DDBJ databases">
        <title>Roseicoccus Jingziensis gen. nov., sp. nov., isolated from coastal seawater.</title>
        <authorList>
            <person name="Feng X."/>
        </authorList>
    </citation>
    <scope>NUCLEOTIDE SEQUENCE [LARGE SCALE GENOMIC DNA]</scope>
    <source>
        <strain evidence="4 5">N1E253</strain>
    </source>
</reference>
<sequence>MSGLAQSEQRPHIILFISDDHGWNDSGAYGDGYIKTPSINQLAAEGMKLTHAYAATPLCSPSRCVIQTGLMPHRNGGHKFGTPIQSGIMTMPEYFKKAGYYTAHFGKFHHNPRKRFPYQHIRKDETAAASFLMNYKRKQPLFLVVCSHPPHTPWVKNEIYDPSKIKLPPNFVDTPETREDRARYYSDVTLMDQMLGSVINVVDQKGWKDETLLIYTTDQGSNWPFSKWCVYDGGLRVPLIARWPGEIDPGSIAGGMVSLADLLPTCLNAAGEEIPAGIDGKSFLPMLRGQRTSHREGVFGTHTGNDNGGPGIANACPARTLRTEHFRYIVNLSPETPFTTHITGCKSGPHYLPHWDSWLKKAEKDPHAAQLVRRYLKRPQEELYDYRKDPFELNNLASHPEYAHVMKSMRVQLLEWCESQKDTEGVKVLNPLR</sequence>
<proteinExistence type="inferred from homology"/>
<keyword evidence="5" id="KW-1185">Reference proteome</keyword>
<evidence type="ECO:0000256" key="1">
    <source>
        <dbReference type="ARBA" id="ARBA00008779"/>
    </source>
</evidence>